<protein>
    <recommendedName>
        <fullName evidence="3">ABM domain-containing protein</fullName>
    </recommendedName>
</protein>
<reference evidence="2" key="1">
    <citation type="journal article" date="2017" name="Genome Biol.">
        <title>Comparative genomics reveals high biological diversity and specific adaptations in the industrially and medically important fungal genus Aspergillus.</title>
        <authorList>
            <person name="de Vries R.P."/>
            <person name="Riley R."/>
            <person name="Wiebenga A."/>
            <person name="Aguilar-Osorio G."/>
            <person name="Amillis S."/>
            <person name="Uchima C.A."/>
            <person name="Anderluh G."/>
            <person name="Asadollahi M."/>
            <person name="Askin M."/>
            <person name="Barry K."/>
            <person name="Battaglia E."/>
            <person name="Bayram O."/>
            <person name="Benocci T."/>
            <person name="Braus-Stromeyer S.A."/>
            <person name="Caldana C."/>
            <person name="Canovas D."/>
            <person name="Cerqueira G.C."/>
            <person name="Chen F."/>
            <person name="Chen W."/>
            <person name="Choi C."/>
            <person name="Clum A."/>
            <person name="Dos Santos R.A."/>
            <person name="Damasio A.R."/>
            <person name="Diallinas G."/>
            <person name="Emri T."/>
            <person name="Fekete E."/>
            <person name="Flipphi M."/>
            <person name="Freyberg S."/>
            <person name="Gallo A."/>
            <person name="Gournas C."/>
            <person name="Habgood R."/>
            <person name="Hainaut M."/>
            <person name="Harispe M.L."/>
            <person name="Henrissat B."/>
            <person name="Hilden K.S."/>
            <person name="Hope R."/>
            <person name="Hossain A."/>
            <person name="Karabika E."/>
            <person name="Karaffa L."/>
            <person name="Karanyi Z."/>
            <person name="Krasevec N."/>
            <person name="Kuo A."/>
            <person name="Kusch H."/>
            <person name="LaButti K."/>
            <person name="Lagendijk E.L."/>
            <person name="Lapidus A."/>
            <person name="Levasseur A."/>
            <person name="Lindquist E."/>
            <person name="Lipzen A."/>
            <person name="Logrieco A.F."/>
            <person name="MacCabe A."/>
            <person name="Maekelae M.R."/>
            <person name="Malavazi I."/>
            <person name="Melin P."/>
            <person name="Meyer V."/>
            <person name="Mielnichuk N."/>
            <person name="Miskei M."/>
            <person name="Molnar A.P."/>
            <person name="Mule G."/>
            <person name="Ngan C.Y."/>
            <person name="Orejas M."/>
            <person name="Orosz E."/>
            <person name="Ouedraogo J.P."/>
            <person name="Overkamp K.M."/>
            <person name="Park H.-S."/>
            <person name="Perrone G."/>
            <person name="Piumi F."/>
            <person name="Punt P.J."/>
            <person name="Ram A.F."/>
            <person name="Ramon A."/>
            <person name="Rauscher S."/>
            <person name="Record E."/>
            <person name="Riano-Pachon D.M."/>
            <person name="Robert V."/>
            <person name="Roehrig J."/>
            <person name="Ruller R."/>
            <person name="Salamov A."/>
            <person name="Salih N.S."/>
            <person name="Samson R.A."/>
            <person name="Sandor E."/>
            <person name="Sanguinetti M."/>
            <person name="Schuetze T."/>
            <person name="Sepcic K."/>
            <person name="Shelest E."/>
            <person name="Sherlock G."/>
            <person name="Sophianopoulou V."/>
            <person name="Squina F.M."/>
            <person name="Sun H."/>
            <person name="Susca A."/>
            <person name="Todd R.B."/>
            <person name="Tsang A."/>
            <person name="Unkles S.E."/>
            <person name="van de Wiele N."/>
            <person name="van Rossen-Uffink D."/>
            <person name="Oliveira J.V."/>
            <person name="Vesth T.C."/>
            <person name="Visser J."/>
            <person name="Yu J.-H."/>
            <person name="Zhou M."/>
            <person name="Andersen M.R."/>
            <person name="Archer D.B."/>
            <person name="Baker S.E."/>
            <person name="Benoit I."/>
            <person name="Brakhage A.A."/>
            <person name="Braus G.H."/>
            <person name="Fischer R."/>
            <person name="Frisvad J.C."/>
            <person name="Goldman G.H."/>
            <person name="Houbraken J."/>
            <person name="Oakley B."/>
            <person name="Pocsi I."/>
            <person name="Scazzocchio C."/>
            <person name="Seiboth B."/>
            <person name="vanKuyk P.A."/>
            <person name="Wortman J."/>
            <person name="Dyer P.S."/>
            <person name="Grigoriev I.V."/>
        </authorList>
    </citation>
    <scope>NUCLEOTIDE SEQUENCE [LARGE SCALE GENOMIC DNA]</scope>
    <source>
        <strain evidence="2">CBS 593.65</strain>
    </source>
</reference>
<name>A0A1L9T661_9EURO</name>
<dbReference type="VEuPathDB" id="FungiDB:ASPSYDRAFT_49871"/>
<dbReference type="Gene3D" id="3.30.70.100">
    <property type="match status" value="2"/>
</dbReference>
<dbReference type="EMBL" id="KV878594">
    <property type="protein sequence ID" value="OJJ54773.1"/>
    <property type="molecule type" value="Genomic_DNA"/>
</dbReference>
<accession>A0A1L9T661</accession>
<dbReference type="RefSeq" id="XP_040698579.1">
    <property type="nucleotide sequence ID" value="XM_040847948.1"/>
</dbReference>
<evidence type="ECO:0000313" key="1">
    <source>
        <dbReference type="EMBL" id="OJJ54773.1"/>
    </source>
</evidence>
<proteinExistence type="predicted"/>
<dbReference type="AlphaFoldDB" id="A0A1L9T661"/>
<dbReference type="GeneID" id="63764021"/>
<dbReference type="OrthoDB" id="3542212at2759"/>
<gene>
    <name evidence="1" type="ORF">ASPSYDRAFT_49871</name>
</gene>
<organism evidence="1 2">
    <name type="scientific">Aspergillus sydowii CBS 593.65</name>
    <dbReference type="NCBI Taxonomy" id="1036612"/>
    <lineage>
        <taxon>Eukaryota</taxon>
        <taxon>Fungi</taxon>
        <taxon>Dikarya</taxon>
        <taxon>Ascomycota</taxon>
        <taxon>Pezizomycotina</taxon>
        <taxon>Eurotiomycetes</taxon>
        <taxon>Eurotiomycetidae</taxon>
        <taxon>Eurotiales</taxon>
        <taxon>Aspergillaceae</taxon>
        <taxon>Aspergillus</taxon>
        <taxon>Aspergillus subgen. Nidulantes</taxon>
    </lineage>
</organism>
<dbReference type="PANTHER" id="PTHR42052:SF1">
    <property type="entry name" value="ABM DOMAIN-CONTAINING PROTEIN"/>
    <property type="match status" value="1"/>
</dbReference>
<evidence type="ECO:0008006" key="3">
    <source>
        <dbReference type="Google" id="ProtNLM"/>
    </source>
</evidence>
<evidence type="ECO:0000313" key="2">
    <source>
        <dbReference type="Proteomes" id="UP000184356"/>
    </source>
</evidence>
<dbReference type="PANTHER" id="PTHR42052">
    <property type="entry name" value="ABM DOMAIN-CONTAINING PROTEIN"/>
    <property type="match status" value="1"/>
</dbReference>
<keyword evidence="2" id="KW-1185">Reference proteome</keyword>
<sequence>MPVTELACLRLKNNLPLTDRINETFYTKLQNGIKAQAEYTNAHAHILSQIEDPSYIYILGRWESATQHMEEWIPSPPNQEIMAELTKDIEMVWIQHLDLDPDPSAAEDGYVIPYNAPAVGIGRCFISSGCREGFERTFAATRHYVKEFKSPREVVGAWRVDREVDEQENPKDEFVLFSGWENIHEHEEFRESEGFKEFGKLKEFIDTMDVKHGKWVFTA</sequence>
<dbReference type="Proteomes" id="UP000184356">
    <property type="component" value="Unassembled WGS sequence"/>
</dbReference>